<protein>
    <submittedName>
        <fullName evidence="2">Uncharacterized protein</fullName>
    </submittedName>
</protein>
<organism evidence="2">
    <name type="scientific">Arundo donax</name>
    <name type="common">Giant reed</name>
    <name type="synonym">Donax arundinaceus</name>
    <dbReference type="NCBI Taxonomy" id="35708"/>
    <lineage>
        <taxon>Eukaryota</taxon>
        <taxon>Viridiplantae</taxon>
        <taxon>Streptophyta</taxon>
        <taxon>Embryophyta</taxon>
        <taxon>Tracheophyta</taxon>
        <taxon>Spermatophyta</taxon>
        <taxon>Magnoliopsida</taxon>
        <taxon>Liliopsida</taxon>
        <taxon>Poales</taxon>
        <taxon>Poaceae</taxon>
        <taxon>PACMAD clade</taxon>
        <taxon>Arundinoideae</taxon>
        <taxon>Arundineae</taxon>
        <taxon>Arundo</taxon>
    </lineage>
</organism>
<name>A0A0A9BW55_ARUDO</name>
<proteinExistence type="predicted"/>
<sequence length="23" mass="2346">MTGLNEPNCTLGGYVDSSNTSGE</sequence>
<reference evidence="2" key="1">
    <citation type="submission" date="2014-09" db="EMBL/GenBank/DDBJ databases">
        <authorList>
            <person name="Magalhaes I.L.F."/>
            <person name="Oliveira U."/>
            <person name="Santos F.R."/>
            <person name="Vidigal T.H.D.A."/>
            <person name="Brescovit A.D."/>
            <person name="Santos A.J."/>
        </authorList>
    </citation>
    <scope>NUCLEOTIDE SEQUENCE</scope>
    <source>
        <tissue evidence="2">Shoot tissue taken approximately 20 cm above the soil surface</tissue>
    </source>
</reference>
<dbReference type="AlphaFoldDB" id="A0A0A9BW55"/>
<feature type="region of interest" description="Disordered" evidence="1">
    <location>
        <begin position="1"/>
        <end position="23"/>
    </location>
</feature>
<evidence type="ECO:0000256" key="1">
    <source>
        <dbReference type="SAM" id="MobiDB-lite"/>
    </source>
</evidence>
<reference evidence="2" key="2">
    <citation type="journal article" date="2015" name="Data Brief">
        <title>Shoot transcriptome of the giant reed, Arundo donax.</title>
        <authorList>
            <person name="Barrero R.A."/>
            <person name="Guerrero F.D."/>
            <person name="Moolhuijzen P."/>
            <person name="Goolsby J.A."/>
            <person name="Tidwell J."/>
            <person name="Bellgard S.E."/>
            <person name="Bellgard M.I."/>
        </authorList>
    </citation>
    <scope>NUCLEOTIDE SEQUENCE</scope>
    <source>
        <tissue evidence="2">Shoot tissue taken approximately 20 cm above the soil surface</tissue>
    </source>
</reference>
<accession>A0A0A9BW55</accession>
<dbReference type="EMBL" id="GBRH01231457">
    <property type="protein sequence ID" value="JAD66438.1"/>
    <property type="molecule type" value="Transcribed_RNA"/>
</dbReference>
<evidence type="ECO:0000313" key="2">
    <source>
        <dbReference type="EMBL" id="JAD66438.1"/>
    </source>
</evidence>